<protein>
    <submittedName>
        <fullName evidence="1">Transposase domain-containing protein</fullName>
    </submittedName>
</protein>
<proteinExistence type="predicted"/>
<dbReference type="RefSeq" id="WP_176353336.1">
    <property type="nucleotide sequence ID" value="NZ_JABWDU010000003.1"/>
</dbReference>
<dbReference type="Proteomes" id="UP000520198">
    <property type="component" value="Unassembled WGS sequence"/>
</dbReference>
<dbReference type="EMBL" id="JABWDU010000003">
    <property type="protein sequence ID" value="NVD39769.1"/>
    <property type="molecule type" value="Genomic_DNA"/>
</dbReference>
<keyword evidence="2" id="KW-1185">Reference proteome</keyword>
<sequence length="55" mass="6169">MNPLLASNEATLNDIDPQACLADALARMINHPVWKIDQLWPWNRKAKETVIAAAE</sequence>
<dbReference type="AlphaFoldDB" id="A0A7Y6Q637"/>
<gene>
    <name evidence="1" type="ORF">HT585_12935</name>
</gene>
<evidence type="ECO:0000313" key="2">
    <source>
        <dbReference type="Proteomes" id="UP000520198"/>
    </source>
</evidence>
<reference evidence="1 2" key="1">
    <citation type="submission" date="2020-06" db="EMBL/GenBank/DDBJ databases">
        <authorList>
            <person name="Grouzdev D.S."/>
        </authorList>
    </citation>
    <scope>NUCLEOTIDE SEQUENCE [LARGE SCALE GENOMIC DNA]</scope>
    <source>
        <strain evidence="1 2">HO-A22</strain>
    </source>
</reference>
<evidence type="ECO:0000313" key="1">
    <source>
        <dbReference type="EMBL" id="NVD39769.1"/>
    </source>
</evidence>
<accession>A0A7Y6Q637</accession>
<organism evidence="1 2">
    <name type="scientific">Ensifer oleiphilus</name>
    <dbReference type="NCBI Taxonomy" id="2742698"/>
    <lineage>
        <taxon>Bacteria</taxon>
        <taxon>Pseudomonadati</taxon>
        <taxon>Pseudomonadota</taxon>
        <taxon>Alphaproteobacteria</taxon>
        <taxon>Hyphomicrobiales</taxon>
        <taxon>Rhizobiaceae</taxon>
        <taxon>Sinorhizobium/Ensifer group</taxon>
        <taxon>Ensifer</taxon>
    </lineage>
</organism>
<comment type="caution">
    <text evidence="1">The sequence shown here is derived from an EMBL/GenBank/DDBJ whole genome shotgun (WGS) entry which is preliminary data.</text>
</comment>
<name>A0A7Y6Q637_9HYPH</name>